<dbReference type="Pfam" id="PF01026">
    <property type="entry name" value="TatD_DNase"/>
    <property type="match status" value="1"/>
</dbReference>
<accession>A0A168BQI8</accession>
<dbReference type="EMBL" id="AZGZ01000004">
    <property type="protein sequence ID" value="KZZ95605.1"/>
    <property type="molecule type" value="Genomic_DNA"/>
</dbReference>
<dbReference type="VEuPathDB" id="FungiDB:AAP_01281"/>
<dbReference type="GO" id="GO:0016788">
    <property type="term" value="F:hydrolase activity, acting on ester bonds"/>
    <property type="evidence" value="ECO:0007669"/>
    <property type="project" value="InterPro"/>
</dbReference>
<reference evidence="2 3" key="1">
    <citation type="journal article" date="2016" name="Genome Biol. Evol.">
        <title>Divergent and convergent evolution of fungal pathogenicity.</title>
        <authorList>
            <person name="Shang Y."/>
            <person name="Xiao G."/>
            <person name="Zheng P."/>
            <person name="Cen K."/>
            <person name="Zhan S."/>
            <person name="Wang C."/>
        </authorList>
    </citation>
    <scope>NUCLEOTIDE SEQUENCE [LARGE SCALE GENOMIC DNA]</scope>
    <source>
        <strain evidence="2 3">ARSEF 7405</strain>
    </source>
</reference>
<feature type="compositionally biased region" description="Basic and acidic residues" evidence="1">
    <location>
        <begin position="270"/>
        <end position="293"/>
    </location>
</feature>
<feature type="compositionally biased region" description="Basic and acidic residues" evidence="1">
    <location>
        <begin position="181"/>
        <end position="196"/>
    </location>
</feature>
<dbReference type="InterPro" id="IPR053044">
    <property type="entry name" value="Metallo-hydrolase/TatD-type"/>
</dbReference>
<organism evidence="2 3">
    <name type="scientific">Ascosphaera apis ARSEF 7405</name>
    <dbReference type="NCBI Taxonomy" id="392613"/>
    <lineage>
        <taxon>Eukaryota</taxon>
        <taxon>Fungi</taxon>
        <taxon>Dikarya</taxon>
        <taxon>Ascomycota</taxon>
        <taxon>Pezizomycotina</taxon>
        <taxon>Eurotiomycetes</taxon>
        <taxon>Eurotiomycetidae</taxon>
        <taxon>Onygenales</taxon>
        <taxon>Ascosphaeraceae</taxon>
        <taxon>Ascosphaera</taxon>
    </lineage>
</organism>
<dbReference type="InterPro" id="IPR032466">
    <property type="entry name" value="Metal_Hydrolase"/>
</dbReference>
<dbReference type="Proteomes" id="UP000242877">
    <property type="component" value="Unassembled WGS sequence"/>
</dbReference>
<dbReference type="AlphaFoldDB" id="A0A168BQI8"/>
<dbReference type="SUPFAM" id="SSF51556">
    <property type="entry name" value="Metallo-dependent hydrolases"/>
    <property type="match status" value="1"/>
</dbReference>
<dbReference type="OrthoDB" id="413993at2759"/>
<feature type="region of interest" description="Disordered" evidence="1">
    <location>
        <begin position="181"/>
        <end position="210"/>
    </location>
</feature>
<dbReference type="Gene3D" id="3.20.20.140">
    <property type="entry name" value="Metal-dependent hydrolases"/>
    <property type="match status" value="1"/>
</dbReference>
<sequence>MASGQSERSKNTSVDQDGSFVVRVYDAHCHPTDIMTSIDNIPGLRAAGLTVMSTRMEDQSLVEETARKYGGDLAINGQGGGRAVPAFGFHPWFSHLIVDDIEGQVNTDEDMKKRKIEHYTSVLQPTPKYDESDEDREFIDTLPEPFSLSQIISDMRERLSKFPAALIGEVGLDKSFRLPKPWPKDAKKDDPSDIHGHLTPGTREGRPLSPFRVRMAHQKRILETQLRLAGEMNRAASVHSVGSHGAVLDVLTTLWKGWEKPVLSKRQKKKEAENAHAAGEEERSDDAQKKPDLPRPFPPRVCMHSYSGPPEQLSQFYQPSVPLDFYFSFSTYVNFEGKDQTQSKKVAEVIQAVPDDRILAESDLHCAGELMDDALEKAAKQICQIRGWTLEDGTKRLNDNWRKFIYG</sequence>
<comment type="caution">
    <text evidence="2">The sequence shown here is derived from an EMBL/GenBank/DDBJ whole genome shotgun (WGS) entry which is preliminary data.</text>
</comment>
<proteinExistence type="predicted"/>
<protein>
    <submittedName>
        <fullName evidence="2">TatD DNase</fullName>
    </submittedName>
</protein>
<name>A0A168BQI8_9EURO</name>
<evidence type="ECO:0000313" key="3">
    <source>
        <dbReference type="Proteomes" id="UP000242877"/>
    </source>
</evidence>
<dbReference type="PANTHER" id="PTHR47345">
    <property type="entry name" value="CUT9-INTERACTING PROTEIN SCN1"/>
    <property type="match status" value="1"/>
</dbReference>
<gene>
    <name evidence="2" type="ORF">AAP_01281</name>
</gene>
<keyword evidence="3" id="KW-1185">Reference proteome</keyword>
<feature type="region of interest" description="Disordered" evidence="1">
    <location>
        <begin position="265"/>
        <end position="298"/>
    </location>
</feature>
<dbReference type="InterPro" id="IPR001130">
    <property type="entry name" value="TatD-like"/>
</dbReference>
<dbReference type="PANTHER" id="PTHR47345:SF1">
    <property type="entry name" value="CUT9-INTERACTING PROTEIN SCN1"/>
    <property type="match status" value="1"/>
</dbReference>
<evidence type="ECO:0000256" key="1">
    <source>
        <dbReference type="SAM" id="MobiDB-lite"/>
    </source>
</evidence>
<evidence type="ECO:0000313" key="2">
    <source>
        <dbReference type="EMBL" id="KZZ95605.1"/>
    </source>
</evidence>